<reference evidence="3" key="1">
    <citation type="journal article" date="2012" name="MBio">
        <title>Comparative genome analysis of Trichophyton rubrum and related dermatophytes reveals candidate genes involved in infection.</title>
        <authorList>
            <person name="Martinez D.A."/>
            <person name="Oliver B.G."/>
            <person name="Graeser Y."/>
            <person name="Goldberg J.M."/>
            <person name="Li W."/>
            <person name="Martinez-Rossi N.M."/>
            <person name="Monod M."/>
            <person name="Shelest E."/>
            <person name="Barton R.C."/>
            <person name="Birch E."/>
            <person name="Brakhage A.A."/>
            <person name="Chen Z."/>
            <person name="Gurr S.J."/>
            <person name="Heiman D."/>
            <person name="Heitman J."/>
            <person name="Kosti I."/>
            <person name="Rossi A."/>
            <person name="Saif S."/>
            <person name="Samalova M."/>
            <person name="Saunders C.W."/>
            <person name="Shea T."/>
            <person name="Summerbell R.C."/>
            <person name="Xu J."/>
            <person name="Young S."/>
            <person name="Zeng Q."/>
            <person name="Birren B.W."/>
            <person name="Cuomo C.A."/>
            <person name="White T.C."/>
        </authorList>
    </citation>
    <scope>NUCLEOTIDE SEQUENCE [LARGE SCALE GENOMIC DNA]</scope>
    <source>
        <strain evidence="3">ATCC MYA-4605 / CBS 113480</strain>
    </source>
</reference>
<evidence type="ECO:0000313" key="2">
    <source>
        <dbReference type="EMBL" id="EEQ33912.1"/>
    </source>
</evidence>
<keyword evidence="3" id="KW-1185">Reference proteome</keyword>
<feature type="region of interest" description="Disordered" evidence="1">
    <location>
        <begin position="1"/>
        <end position="26"/>
    </location>
</feature>
<gene>
    <name evidence="2" type="ORF">MCYG_06731</name>
</gene>
<feature type="compositionally biased region" description="Basic and acidic residues" evidence="1">
    <location>
        <begin position="7"/>
        <end position="21"/>
    </location>
</feature>
<dbReference type="HOGENOM" id="CLU_2222630_0_0_1"/>
<dbReference type="RefSeq" id="XP_002844767.1">
    <property type="nucleotide sequence ID" value="XM_002844721.1"/>
</dbReference>
<evidence type="ECO:0000313" key="3">
    <source>
        <dbReference type="Proteomes" id="UP000002035"/>
    </source>
</evidence>
<dbReference type="EMBL" id="DS995706">
    <property type="protein sequence ID" value="EEQ33912.1"/>
    <property type="molecule type" value="Genomic_DNA"/>
</dbReference>
<protein>
    <submittedName>
        <fullName evidence="2">Uncharacterized protein</fullName>
    </submittedName>
</protein>
<dbReference type="GeneID" id="9230924"/>
<name>C5FVH8_ARTOC</name>
<accession>C5FVH8</accession>
<dbReference type="VEuPathDB" id="FungiDB:MCYG_06731"/>
<dbReference type="AlphaFoldDB" id="C5FVH8"/>
<sequence>MASVRKAAGESKTLGRNEQGRSPKKVNISCCGTSVSASRSLFFFLETQLQPSTTLLNGLLFHRVPSEVLTTTVRPRLMQVDSARRHSRRMRDGSVVAEYLVRRLDG</sequence>
<evidence type="ECO:0000256" key="1">
    <source>
        <dbReference type="SAM" id="MobiDB-lite"/>
    </source>
</evidence>
<proteinExistence type="predicted"/>
<organism evidence="2 3">
    <name type="scientific">Arthroderma otae (strain ATCC MYA-4605 / CBS 113480)</name>
    <name type="common">Microsporum canis</name>
    <dbReference type="NCBI Taxonomy" id="554155"/>
    <lineage>
        <taxon>Eukaryota</taxon>
        <taxon>Fungi</taxon>
        <taxon>Dikarya</taxon>
        <taxon>Ascomycota</taxon>
        <taxon>Pezizomycotina</taxon>
        <taxon>Eurotiomycetes</taxon>
        <taxon>Eurotiomycetidae</taxon>
        <taxon>Onygenales</taxon>
        <taxon>Arthrodermataceae</taxon>
        <taxon>Microsporum</taxon>
    </lineage>
</organism>
<dbReference type="Proteomes" id="UP000002035">
    <property type="component" value="Unassembled WGS sequence"/>
</dbReference>